<gene>
    <name evidence="9" type="ordered locus">Caci_2586</name>
</gene>
<keyword evidence="2 8" id="KW-0813">Transport</keyword>
<keyword evidence="10" id="KW-1185">Reference proteome</keyword>
<keyword evidence="5 8" id="KW-0408">Iron</keyword>
<dbReference type="SUPFAM" id="SSF54862">
    <property type="entry name" value="4Fe-4S ferredoxins"/>
    <property type="match status" value="1"/>
</dbReference>
<evidence type="ECO:0000256" key="5">
    <source>
        <dbReference type="ARBA" id="ARBA00023004"/>
    </source>
</evidence>
<accession>C7PXQ1</accession>
<dbReference type="PANTHER" id="PTHR36923">
    <property type="entry name" value="FERREDOXIN"/>
    <property type="match status" value="1"/>
</dbReference>
<reference evidence="9 10" key="1">
    <citation type="journal article" date="2009" name="Stand. Genomic Sci.">
        <title>Complete genome sequence of Catenulispora acidiphila type strain (ID 139908).</title>
        <authorList>
            <person name="Copeland A."/>
            <person name="Lapidus A."/>
            <person name="Glavina Del Rio T."/>
            <person name="Nolan M."/>
            <person name="Lucas S."/>
            <person name="Chen F."/>
            <person name="Tice H."/>
            <person name="Cheng J.F."/>
            <person name="Bruce D."/>
            <person name="Goodwin L."/>
            <person name="Pitluck S."/>
            <person name="Mikhailova N."/>
            <person name="Pati A."/>
            <person name="Ivanova N."/>
            <person name="Mavromatis K."/>
            <person name="Chen A."/>
            <person name="Palaniappan K."/>
            <person name="Chain P."/>
            <person name="Land M."/>
            <person name="Hauser L."/>
            <person name="Chang Y.J."/>
            <person name="Jeffries C.D."/>
            <person name="Chertkov O."/>
            <person name="Brettin T."/>
            <person name="Detter J.C."/>
            <person name="Han C."/>
            <person name="Ali Z."/>
            <person name="Tindall B.J."/>
            <person name="Goker M."/>
            <person name="Bristow J."/>
            <person name="Eisen J.A."/>
            <person name="Markowitz V."/>
            <person name="Hugenholtz P."/>
            <person name="Kyrpides N.C."/>
            <person name="Klenk H.P."/>
        </authorList>
    </citation>
    <scope>NUCLEOTIDE SEQUENCE [LARGE SCALE GENOMIC DNA]</scope>
    <source>
        <strain evidence="10">DSM 44928 / JCM 14897 / NBRC 102108 / NRRL B-24433 / ID139908</strain>
    </source>
</reference>
<dbReference type="GO" id="GO:0005506">
    <property type="term" value="F:iron ion binding"/>
    <property type="evidence" value="ECO:0007669"/>
    <property type="project" value="UniProtKB-UniRule"/>
</dbReference>
<dbReference type="InterPro" id="IPR051269">
    <property type="entry name" value="Fe-S_cluster_ET"/>
</dbReference>
<evidence type="ECO:0000256" key="6">
    <source>
        <dbReference type="ARBA" id="ARBA00023014"/>
    </source>
</evidence>
<evidence type="ECO:0000256" key="1">
    <source>
        <dbReference type="ARBA" id="ARBA00001927"/>
    </source>
</evidence>
<dbReference type="AlphaFoldDB" id="C7PXQ1"/>
<dbReference type="Gene3D" id="3.30.70.20">
    <property type="match status" value="1"/>
</dbReference>
<organism evidence="9 10">
    <name type="scientific">Catenulispora acidiphila (strain DSM 44928 / JCM 14897 / NBRC 102108 / NRRL B-24433 / ID139908)</name>
    <dbReference type="NCBI Taxonomy" id="479433"/>
    <lineage>
        <taxon>Bacteria</taxon>
        <taxon>Bacillati</taxon>
        <taxon>Actinomycetota</taxon>
        <taxon>Actinomycetes</taxon>
        <taxon>Catenulisporales</taxon>
        <taxon>Catenulisporaceae</taxon>
        <taxon>Catenulispora</taxon>
    </lineage>
</organism>
<dbReference type="RefSeq" id="WP_012786797.1">
    <property type="nucleotide sequence ID" value="NC_013131.1"/>
</dbReference>
<dbReference type="PRINTS" id="PR00352">
    <property type="entry name" value="3FE4SFRDOXIN"/>
</dbReference>
<dbReference type="InterPro" id="IPR001080">
    <property type="entry name" value="3Fe4S_ferredoxin"/>
</dbReference>
<evidence type="ECO:0000256" key="7">
    <source>
        <dbReference type="ARBA" id="ARBA00023291"/>
    </source>
</evidence>
<comment type="cofactor">
    <cofactor evidence="1">
        <name>[3Fe-4S] cluster</name>
        <dbReference type="ChEBI" id="CHEBI:21137"/>
    </cofactor>
</comment>
<protein>
    <recommendedName>
        <fullName evidence="8">Ferredoxin</fullName>
    </recommendedName>
</protein>
<dbReference type="Proteomes" id="UP000000851">
    <property type="component" value="Chromosome"/>
</dbReference>
<dbReference type="EMBL" id="CP001700">
    <property type="protein sequence ID" value="ACU71504.1"/>
    <property type="molecule type" value="Genomic_DNA"/>
</dbReference>
<dbReference type="PANTHER" id="PTHR36923:SF3">
    <property type="entry name" value="FERREDOXIN"/>
    <property type="match status" value="1"/>
</dbReference>
<name>C7PXQ1_CATAD</name>
<dbReference type="KEGG" id="cai:Caci_2586"/>
<keyword evidence="3 8" id="KW-0479">Metal-binding</keyword>
<evidence type="ECO:0000313" key="10">
    <source>
        <dbReference type="Proteomes" id="UP000000851"/>
    </source>
</evidence>
<evidence type="ECO:0000256" key="3">
    <source>
        <dbReference type="ARBA" id="ARBA00022723"/>
    </source>
</evidence>
<dbReference type="InParanoid" id="C7PXQ1"/>
<dbReference type="HOGENOM" id="CLU_139698_6_0_11"/>
<evidence type="ECO:0000256" key="2">
    <source>
        <dbReference type="ARBA" id="ARBA00022448"/>
    </source>
</evidence>
<dbReference type="GO" id="GO:0051538">
    <property type="term" value="F:3 iron, 4 sulfur cluster binding"/>
    <property type="evidence" value="ECO:0007669"/>
    <property type="project" value="UniProtKB-KW"/>
</dbReference>
<evidence type="ECO:0000313" key="9">
    <source>
        <dbReference type="EMBL" id="ACU71504.1"/>
    </source>
</evidence>
<keyword evidence="6 8" id="KW-0411">Iron-sulfur</keyword>
<dbReference type="eggNOG" id="COG1141">
    <property type="taxonomic scope" value="Bacteria"/>
</dbReference>
<dbReference type="OrthoDB" id="9803319at2"/>
<proteinExistence type="predicted"/>
<dbReference type="Pfam" id="PF13370">
    <property type="entry name" value="Fer4_13"/>
    <property type="match status" value="1"/>
</dbReference>
<sequence>MQDIQDPGPARAPLVMVSREDCIAAGECARIAPAVFDQDDADGTVLLREGFTSADPQLRKQIRHAVAACPAGALDLVEDD</sequence>
<keyword evidence="4 8" id="KW-0249">Electron transport</keyword>
<dbReference type="GO" id="GO:0009055">
    <property type="term" value="F:electron transfer activity"/>
    <property type="evidence" value="ECO:0007669"/>
    <property type="project" value="UniProtKB-UniRule"/>
</dbReference>
<evidence type="ECO:0000256" key="4">
    <source>
        <dbReference type="ARBA" id="ARBA00022982"/>
    </source>
</evidence>
<keyword evidence="7" id="KW-0003">3Fe-4S</keyword>
<evidence type="ECO:0000256" key="8">
    <source>
        <dbReference type="RuleBase" id="RU368020"/>
    </source>
</evidence>
<comment type="function">
    <text evidence="8">Ferredoxins are iron-sulfur proteins that transfer electrons in a wide variety of metabolic reactions.</text>
</comment>